<dbReference type="EMBL" id="OU963869">
    <property type="protein sequence ID" value="CAH0777325.1"/>
    <property type="molecule type" value="Genomic_DNA"/>
</dbReference>
<dbReference type="PANTHER" id="PTHR24369">
    <property type="entry name" value="ANTIGEN BSP, PUTATIVE-RELATED"/>
    <property type="match status" value="1"/>
</dbReference>
<reference evidence="5" key="1">
    <citation type="submission" date="2021-12" db="EMBL/GenBank/DDBJ databases">
        <authorList>
            <person name="King R."/>
        </authorList>
    </citation>
    <scope>NUCLEOTIDE SEQUENCE</scope>
</reference>
<dbReference type="InterPro" id="IPR000483">
    <property type="entry name" value="Cys-rich_flank_reg_C"/>
</dbReference>
<accession>A0A9P0CGG7</accession>
<keyword evidence="2" id="KW-0732">Signal</keyword>
<name>A0A9P0CGG7_BEMTA</name>
<organism evidence="5 6">
    <name type="scientific">Bemisia tabaci</name>
    <name type="common">Sweetpotato whitefly</name>
    <name type="synonym">Aleurodes tabaci</name>
    <dbReference type="NCBI Taxonomy" id="7038"/>
    <lineage>
        <taxon>Eukaryota</taxon>
        <taxon>Metazoa</taxon>
        <taxon>Ecdysozoa</taxon>
        <taxon>Arthropoda</taxon>
        <taxon>Hexapoda</taxon>
        <taxon>Insecta</taxon>
        <taxon>Pterygota</taxon>
        <taxon>Neoptera</taxon>
        <taxon>Paraneoptera</taxon>
        <taxon>Hemiptera</taxon>
        <taxon>Sternorrhyncha</taxon>
        <taxon>Aleyrodoidea</taxon>
        <taxon>Aleyrodidae</taxon>
        <taxon>Aleyrodinae</taxon>
        <taxon>Bemisia</taxon>
    </lineage>
</organism>
<evidence type="ECO:0000256" key="3">
    <source>
        <dbReference type="ARBA" id="ARBA00022737"/>
    </source>
</evidence>
<evidence type="ECO:0000313" key="6">
    <source>
        <dbReference type="Proteomes" id="UP001152759"/>
    </source>
</evidence>
<dbReference type="InterPro" id="IPR032675">
    <property type="entry name" value="LRR_dom_sf"/>
</dbReference>
<dbReference type="AlphaFoldDB" id="A0A9P0CGG7"/>
<dbReference type="Gene3D" id="3.80.10.10">
    <property type="entry name" value="Ribonuclease Inhibitor"/>
    <property type="match status" value="1"/>
</dbReference>
<dbReference type="SMART" id="SM00082">
    <property type="entry name" value="LRRCT"/>
    <property type="match status" value="1"/>
</dbReference>
<dbReference type="Proteomes" id="UP001152759">
    <property type="component" value="Chromosome 8"/>
</dbReference>
<proteinExistence type="predicted"/>
<gene>
    <name evidence="5" type="ORF">BEMITA_LOCUS13299</name>
</gene>
<protein>
    <recommendedName>
        <fullName evidence="4">LRRCT domain-containing protein</fullName>
    </recommendedName>
</protein>
<sequence>MMEVSAGDLSDLGKLEDLEMSGMSRLRRIQARSFVHLTNLRRFVCSYNPVLTDVGPHLFHHPPEEVIMRNNALSTLLKDVTQWDHVRNLDLQSNPWNCDCQMGWLISLIAMRSYEDPDFFMEVKCTSPEWLRGYRLDSLIEHIKTMCHFSTSGGHPLTSSKTQLQMTSLVAGIFILAALSAFLIRSGRLSPPCAMPRLWFLSLRPRRETRLHGSVQSSIKYQKADQSEKICEMIEFKRESQYIDTCV</sequence>
<feature type="domain" description="LRRCT" evidence="4">
    <location>
        <begin position="94"/>
        <end position="148"/>
    </location>
</feature>
<keyword evidence="1" id="KW-0433">Leucine-rich repeat</keyword>
<keyword evidence="6" id="KW-1185">Reference proteome</keyword>
<dbReference type="InterPro" id="IPR050541">
    <property type="entry name" value="LRR_TM_domain-containing"/>
</dbReference>
<dbReference type="GO" id="GO:0005886">
    <property type="term" value="C:plasma membrane"/>
    <property type="evidence" value="ECO:0007669"/>
    <property type="project" value="TreeGrafter"/>
</dbReference>
<evidence type="ECO:0000259" key="4">
    <source>
        <dbReference type="SMART" id="SM00082"/>
    </source>
</evidence>
<evidence type="ECO:0000313" key="5">
    <source>
        <dbReference type="EMBL" id="CAH0777325.1"/>
    </source>
</evidence>
<evidence type="ECO:0000256" key="1">
    <source>
        <dbReference type="ARBA" id="ARBA00022614"/>
    </source>
</evidence>
<keyword evidence="3" id="KW-0677">Repeat</keyword>
<evidence type="ECO:0000256" key="2">
    <source>
        <dbReference type="ARBA" id="ARBA00022729"/>
    </source>
</evidence>
<dbReference type="SUPFAM" id="SSF52058">
    <property type="entry name" value="L domain-like"/>
    <property type="match status" value="1"/>
</dbReference>
<dbReference type="PANTHER" id="PTHR24369:SF210">
    <property type="entry name" value="CHAOPTIN-RELATED"/>
    <property type="match status" value="1"/>
</dbReference>